<organism evidence="1 2">
    <name type="scientific">Alligator sinensis</name>
    <name type="common">Chinese alligator</name>
    <dbReference type="NCBI Taxonomy" id="38654"/>
    <lineage>
        <taxon>Eukaryota</taxon>
        <taxon>Metazoa</taxon>
        <taxon>Chordata</taxon>
        <taxon>Craniata</taxon>
        <taxon>Vertebrata</taxon>
        <taxon>Euteleostomi</taxon>
        <taxon>Archelosauria</taxon>
        <taxon>Archosauria</taxon>
        <taxon>Crocodylia</taxon>
        <taxon>Alligatoridae</taxon>
        <taxon>Alligatorinae</taxon>
        <taxon>Alligator</taxon>
    </lineage>
</organism>
<keyword evidence="1" id="KW-1185">Reference proteome</keyword>
<reference evidence="2" key="1">
    <citation type="submission" date="2025-08" db="UniProtKB">
        <authorList>
            <consortium name="RefSeq"/>
        </authorList>
    </citation>
    <scope>IDENTIFICATION</scope>
</reference>
<sequence length="213" mass="24269">MRSPFQIKVWERRECQAGSFQRCLQTTLAAILGRACKPPFLDLSQIAQLTHAQLLAVLPSCSRTLAFLRREPASACNSKASFLQARQDPSSPGDRALEGLSSAQCPAFSGLLNQSAGVDWKWILLWLQTYDYKCHNKPDQWSILPSLQHWLELMLYRESIEPDTSVTTQSFYQLARYESKSHWAVVRRIAFGAFFEHRCYVGNLPVFWHGGCL</sequence>
<protein>
    <submittedName>
        <fullName evidence="2">Uncharacterized protein LOC112549810</fullName>
    </submittedName>
</protein>
<dbReference type="Proteomes" id="UP000189705">
    <property type="component" value="Unplaced"/>
</dbReference>
<name>A0A3Q0GD20_ALLSI</name>
<dbReference type="InParanoid" id="A0A3Q0GD20"/>
<dbReference type="AlphaFoldDB" id="A0A3Q0GD20"/>
<evidence type="ECO:0000313" key="1">
    <source>
        <dbReference type="Proteomes" id="UP000189705"/>
    </source>
</evidence>
<accession>A0A3Q0GD20</accession>
<dbReference type="RefSeq" id="XP_025056330.1">
    <property type="nucleotide sequence ID" value="XM_025200545.1"/>
</dbReference>
<evidence type="ECO:0000313" key="2">
    <source>
        <dbReference type="RefSeq" id="XP_025056330.1"/>
    </source>
</evidence>
<gene>
    <name evidence="2" type="primary">LOC112549810</name>
</gene>
<proteinExistence type="predicted"/>
<dbReference type="KEGG" id="asn:112549810"/>
<dbReference type="GeneID" id="112549810"/>